<protein>
    <submittedName>
        <fullName evidence="2">Uncharacterized protein</fullName>
    </submittedName>
</protein>
<evidence type="ECO:0000313" key="2">
    <source>
        <dbReference type="EMBL" id="KAK7453592.1"/>
    </source>
</evidence>
<evidence type="ECO:0000256" key="1">
    <source>
        <dbReference type="SAM" id="MobiDB-lite"/>
    </source>
</evidence>
<proteinExistence type="predicted"/>
<gene>
    <name evidence="2" type="ORF">BaRGS_00039631</name>
</gene>
<keyword evidence="3" id="KW-1185">Reference proteome</keyword>
<dbReference type="EMBL" id="JACVVK020000708">
    <property type="protein sequence ID" value="KAK7453592.1"/>
    <property type="molecule type" value="Genomic_DNA"/>
</dbReference>
<comment type="caution">
    <text evidence="2">The sequence shown here is derived from an EMBL/GenBank/DDBJ whole genome shotgun (WGS) entry which is preliminary data.</text>
</comment>
<feature type="region of interest" description="Disordered" evidence="1">
    <location>
        <begin position="126"/>
        <end position="159"/>
    </location>
</feature>
<organism evidence="2 3">
    <name type="scientific">Batillaria attramentaria</name>
    <dbReference type="NCBI Taxonomy" id="370345"/>
    <lineage>
        <taxon>Eukaryota</taxon>
        <taxon>Metazoa</taxon>
        <taxon>Spiralia</taxon>
        <taxon>Lophotrochozoa</taxon>
        <taxon>Mollusca</taxon>
        <taxon>Gastropoda</taxon>
        <taxon>Caenogastropoda</taxon>
        <taxon>Sorbeoconcha</taxon>
        <taxon>Cerithioidea</taxon>
        <taxon>Batillariidae</taxon>
        <taxon>Batillaria</taxon>
    </lineage>
</organism>
<accession>A0ABD0J2S8</accession>
<name>A0ABD0J2S8_9CAEN</name>
<dbReference type="AlphaFoldDB" id="A0ABD0J2S8"/>
<feature type="compositionally biased region" description="Polar residues" evidence="1">
    <location>
        <begin position="62"/>
        <end position="72"/>
    </location>
</feature>
<feature type="region of interest" description="Disordered" evidence="1">
    <location>
        <begin position="32"/>
        <end position="80"/>
    </location>
</feature>
<evidence type="ECO:0000313" key="3">
    <source>
        <dbReference type="Proteomes" id="UP001519460"/>
    </source>
</evidence>
<sequence>MNMYTSHFYCGAERQSSDNLSFDLLVGHGKREGKGLKHSRVTPNKRASQAAPPRQIAERSPARNSCQTTASPTSPPDNLAASLLQEDCTNPEMTPKFLFATLTLLVVTLTLTEACRFGRFYSPTNGRGGYPQGYGRPYREPEGHGPGGTEKGSSPFSEGNIERQTKLMLQMTRMYNYLN</sequence>
<reference evidence="2 3" key="1">
    <citation type="journal article" date="2023" name="Sci. Data">
        <title>Genome assembly of the Korean intertidal mud-creeper Batillaria attramentaria.</title>
        <authorList>
            <person name="Patra A.K."/>
            <person name="Ho P.T."/>
            <person name="Jun S."/>
            <person name="Lee S.J."/>
            <person name="Kim Y."/>
            <person name="Won Y.J."/>
        </authorList>
    </citation>
    <scope>NUCLEOTIDE SEQUENCE [LARGE SCALE GENOMIC DNA]</scope>
    <source>
        <strain evidence="2">Wonlab-2016</strain>
    </source>
</reference>
<dbReference type="Proteomes" id="UP001519460">
    <property type="component" value="Unassembled WGS sequence"/>
</dbReference>